<dbReference type="GO" id="GO:0000150">
    <property type="term" value="F:DNA strand exchange activity"/>
    <property type="evidence" value="ECO:0007669"/>
    <property type="project" value="InterPro"/>
</dbReference>
<dbReference type="InterPro" id="IPR050639">
    <property type="entry name" value="SSR_resolvase"/>
</dbReference>
<gene>
    <name evidence="3" type="ORF">EQG63_11270</name>
</gene>
<dbReference type="Pfam" id="PF00239">
    <property type="entry name" value="Resolvase"/>
    <property type="match status" value="1"/>
</dbReference>
<dbReference type="Pfam" id="PF13408">
    <property type="entry name" value="Zn_ribbon_recom"/>
    <property type="match status" value="1"/>
</dbReference>
<evidence type="ECO:0000256" key="1">
    <source>
        <dbReference type="SAM" id="Coils"/>
    </source>
</evidence>
<dbReference type="Gene3D" id="3.90.1750.20">
    <property type="entry name" value="Putative Large Serine Recombinase, Chain B, Domain 2"/>
    <property type="match status" value="1"/>
</dbReference>
<evidence type="ECO:0000313" key="4">
    <source>
        <dbReference type="Proteomes" id="UP000290283"/>
    </source>
</evidence>
<evidence type="ECO:0000259" key="2">
    <source>
        <dbReference type="PROSITE" id="PS51736"/>
    </source>
</evidence>
<comment type="caution">
    <text evidence="3">The sequence shown here is derived from an EMBL/GenBank/DDBJ whole genome shotgun (WGS) entry which is preliminary data.</text>
</comment>
<feature type="domain" description="Resolvase/invertase-type recombinase catalytic" evidence="2">
    <location>
        <begin position="5"/>
        <end position="155"/>
    </location>
</feature>
<dbReference type="InterPro" id="IPR011109">
    <property type="entry name" value="DNA_bind_recombinase_dom"/>
</dbReference>
<dbReference type="PROSITE" id="PS51736">
    <property type="entry name" value="RECOMBINASES_3"/>
    <property type="match status" value="1"/>
</dbReference>
<dbReference type="InterPro" id="IPR025827">
    <property type="entry name" value="Zn_ribbon_recom_dom"/>
</dbReference>
<dbReference type="InterPro" id="IPR006119">
    <property type="entry name" value="Resolv_N"/>
</dbReference>
<feature type="coiled-coil region" evidence="1">
    <location>
        <begin position="426"/>
        <end position="453"/>
    </location>
</feature>
<dbReference type="InterPro" id="IPR038109">
    <property type="entry name" value="DNA_bind_recomb_sf"/>
</dbReference>
<dbReference type="Pfam" id="PF07508">
    <property type="entry name" value="Recombinase"/>
    <property type="match status" value="1"/>
</dbReference>
<dbReference type="GO" id="GO:0003677">
    <property type="term" value="F:DNA binding"/>
    <property type="evidence" value="ECO:0007669"/>
    <property type="project" value="InterPro"/>
</dbReference>
<dbReference type="EMBL" id="SBKO01000005">
    <property type="protein sequence ID" value="RXR17361.1"/>
    <property type="molecule type" value="Genomic_DNA"/>
</dbReference>
<name>A0A4Q1K177_9FLAO</name>
<sequence length="599" mass="68956">MEMQHAILLVRVSTLEQDYQAQIYDLKQYGKSLGYTEFHVIETKETAFADLSQKVGTNEMFKFIDANPEYNTILTTEISRIARRQSILHTIKEHCINKRIQIFIKDIDFKLLDEYGKITNNAEMAFTLFGMFAESEVKQKLERFVRKRKELMQMGVSISGKLLFGYDRLKLENNKNTLIVNDEQAAIVRTIYNWYLNGLNNKKNPSIKAISIECVKQGFHPYTHSKRNVNKLLKEQGYTGSKTTNNKRKNPKFGIVSNESEYLTSANKIKYPVIIESELFNKVQEKLKSNITQGDKETKHITILSKLLNCPSCGRKMQGNYRLSTTGNKNSYRCTSRGDTVTCASVGKSISMNLIDSAIWSLIKADLPALSKKINEINPDEYLLELDNHLINLINRETEIQTSISENVAILNSVGRLSSQSIIPLIEKTGKTIEKLESELNKIQQEKSLIESKKLLIYDKQDNVESVINDNLSAIESSKELLKNYINSIVQEINIFQHNIQYTVLQVVIKDFSIRKEYTDYFSDTMPIKFELAYIILDKRVTRNIKGYYFKAQTPSSDYAMYYELVTTQMIPMVLREIDSNDNDNRISESLNYAKIAID</sequence>
<reference evidence="4" key="1">
    <citation type="submission" date="2019-01" db="EMBL/GenBank/DDBJ databases">
        <title>Cytophagaceae bacterium strain CAR-16.</title>
        <authorList>
            <person name="Chen W.-M."/>
        </authorList>
    </citation>
    <scope>NUCLEOTIDE SEQUENCE [LARGE SCALE GENOMIC DNA]</scope>
    <source>
        <strain evidence="4">LLJ-11</strain>
    </source>
</reference>
<dbReference type="Gene3D" id="3.40.50.1390">
    <property type="entry name" value="Resolvase, N-terminal catalytic domain"/>
    <property type="match status" value="1"/>
</dbReference>
<dbReference type="PANTHER" id="PTHR30461:SF23">
    <property type="entry name" value="DNA RECOMBINASE-RELATED"/>
    <property type="match status" value="1"/>
</dbReference>
<dbReference type="RefSeq" id="WP_129436479.1">
    <property type="nucleotide sequence ID" value="NZ_SBKO01000005.1"/>
</dbReference>
<dbReference type="SUPFAM" id="SSF53041">
    <property type="entry name" value="Resolvase-like"/>
    <property type="match status" value="1"/>
</dbReference>
<dbReference type="InterPro" id="IPR036162">
    <property type="entry name" value="Resolvase-like_N_sf"/>
</dbReference>
<keyword evidence="1" id="KW-0175">Coiled coil</keyword>
<dbReference type="PANTHER" id="PTHR30461">
    <property type="entry name" value="DNA-INVERTASE FROM LAMBDOID PROPHAGE"/>
    <property type="match status" value="1"/>
</dbReference>
<dbReference type="Proteomes" id="UP000290283">
    <property type="component" value="Unassembled WGS sequence"/>
</dbReference>
<protein>
    <recommendedName>
        <fullName evidence="2">Resolvase/invertase-type recombinase catalytic domain-containing protein</fullName>
    </recommendedName>
</protein>
<dbReference type="OrthoDB" id="9815006at2"/>
<accession>A0A4Q1K177</accession>
<dbReference type="AlphaFoldDB" id="A0A4Q1K177"/>
<organism evidence="3 4">
    <name type="scientific">Flavobacterium amnicola</name>
    <dbReference type="NCBI Taxonomy" id="2506422"/>
    <lineage>
        <taxon>Bacteria</taxon>
        <taxon>Pseudomonadati</taxon>
        <taxon>Bacteroidota</taxon>
        <taxon>Flavobacteriia</taxon>
        <taxon>Flavobacteriales</taxon>
        <taxon>Flavobacteriaceae</taxon>
        <taxon>Flavobacterium</taxon>
    </lineage>
</organism>
<proteinExistence type="predicted"/>
<keyword evidence="4" id="KW-1185">Reference proteome</keyword>
<evidence type="ECO:0000313" key="3">
    <source>
        <dbReference type="EMBL" id="RXR17361.1"/>
    </source>
</evidence>
<dbReference type="SMART" id="SM00857">
    <property type="entry name" value="Resolvase"/>
    <property type="match status" value="1"/>
</dbReference>